<dbReference type="OrthoDB" id="10466421at2759"/>
<proteinExistence type="predicted"/>
<keyword evidence="1" id="KW-0732">Signal</keyword>
<sequence length="93" mass="10552">MTKFTVILALCLFCLTALEFSRAQEFYDPECDSGCPAGDMRNQFGECVSRALCGRPMSTDQDLVQESPCNPRRCMIFCRPRRGLCIRGRCVCR</sequence>
<evidence type="ECO:0000313" key="3">
    <source>
        <dbReference type="Proteomes" id="UP000887116"/>
    </source>
</evidence>
<protein>
    <submittedName>
        <fullName evidence="2">Uncharacterized protein</fullName>
    </submittedName>
</protein>
<accession>A0A8X6FTP5</accession>
<reference evidence="2" key="1">
    <citation type="submission" date="2020-07" db="EMBL/GenBank/DDBJ databases">
        <title>Multicomponent nature underlies the extraordinary mechanical properties of spider dragline silk.</title>
        <authorList>
            <person name="Kono N."/>
            <person name="Nakamura H."/>
            <person name="Mori M."/>
            <person name="Yoshida Y."/>
            <person name="Ohtoshi R."/>
            <person name="Malay A.D."/>
            <person name="Moran D.A.P."/>
            <person name="Tomita M."/>
            <person name="Numata K."/>
            <person name="Arakawa K."/>
        </authorList>
    </citation>
    <scope>NUCLEOTIDE SEQUENCE</scope>
</reference>
<dbReference type="EMBL" id="BMAO01033356">
    <property type="protein sequence ID" value="GFQ88942.1"/>
    <property type="molecule type" value="Genomic_DNA"/>
</dbReference>
<organism evidence="2 3">
    <name type="scientific">Trichonephila clavata</name>
    <name type="common">Joro spider</name>
    <name type="synonym">Nephila clavata</name>
    <dbReference type="NCBI Taxonomy" id="2740835"/>
    <lineage>
        <taxon>Eukaryota</taxon>
        <taxon>Metazoa</taxon>
        <taxon>Ecdysozoa</taxon>
        <taxon>Arthropoda</taxon>
        <taxon>Chelicerata</taxon>
        <taxon>Arachnida</taxon>
        <taxon>Araneae</taxon>
        <taxon>Araneomorphae</taxon>
        <taxon>Entelegynae</taxon>
        <taxon>Araneoidea</taxon>
        <taxon>Nephilidae</taxon>
        <taxon>Trichonephila</taxon>
    </lineage>
</organism>
<feature type="chain" id="PRO_5036501150" evidence="1">
    <location>
        <begin position="24"/>
        <end position="93"/>
    </location>
</feature>
<evidence type="ECO:0000313" key="2">
    <source>
        <dbReference type="EMBL" id="GFQ88942.1"/>
    </source>
</evidence>
<feature type="signal peptide" evidence="1">
    <location>
        <begin position="1"/>
        <end position="23"/>
    </location>
</feature>
<dbReference type="Proteomes" id="UP000887116">
    <property type="component" value="Unassembled WGS sequence"/>
</dbReference>
<keyword evidence="3" id="KW-1185">Reference proteome</keyword>
<name>A0A8X6FTP5_TRICU</name>
<gene>
    <name evidence="2" type="ORF">TNCT_555301</name>
</gene>
<comment type="caution">
    <text evidence="2">The sequence shown here is derived from an EMBL/GenBank/DDBJ whole genome shotgun (WGS) entry which is preliminary data.</text>
</comment>
<dbReference type="AlphaFoldDB" id="A0A8X6FTP5"/>
<evidence type="ECO:0000256" key="1">
    <source>
        <dbReference type="SAM" id="SignalP"/>
    </source>
</evidence>